<dbReference type="AlphaFoldDB" id="A0A067TCI0"/>
<feature type="compositionally biased region" description="Acidic residues" evidence="2">
    <location>
        <begin position="388"/>
        <end position="399"/>
    </location>
</feature>
<dbReference type="EMBL" id="KL142372">
    <property type="protein sequence ID" value="KDR80042.1"/>
    <property type="molecule type" value="Genomic_DNA"/>
</dbReference>
<feature type="region of interest" description="Disordered" evidence="2">
    <location>
        <begin position="358"/>
        <end position="399"/>
    </location>
</feature>
<proteinExistence type="predicted"/>
<gene>
    <name evidence="3" type="ORF">GALMADRAFT_136598</name>
</gene>
<dbReference type="Proteomes" id="UP000027222">
    <property type="component" value="Unassembled WGS sequence"/>
</dbReference>
<keyword evidence="4" id="KW-1185">Reference proteome</keyword>
<evidence type="ECO:0000313" key="3">
    <source>
        <dbReference type="EMBL" id="KDR80042.1"/>
    </source>
</evidence>
<accession>A0A067TCI0</accession>
<dbReference type="HOGENOM" id="CLU_690876_0_0_1"/>
<evidence type="ECO:0000256" key="1">
    <source>
        <dbReference type="SAM" id="Coils"/>
    </source>
</evidence>
<evidence type="ECO:0000256" key="2">
    <source>
        <dbReference type="SAM" id="MobiDB-lite"/>
    </source>
</evidence>
<organism evidence="3 4">
    <name type="scientific">Galerina marginata (strain CBS 339.88)</name>
    <dbReference type="NCBI Taxonomy" id="685588"/>
    <lineage>
        <taxon>Eukaryota</taxon>
        <taxon>Fungi</taxon>
        <taxon>Dikarya</taxon>
        <taxon>Basidiomycota</taxon>
        <taxon>Agaricomycotina</taxon>
        <taxon>Agaricomycetes</taxon>
        <taxon>Agaricomycetidae</taxon>
        <taxon>Agaricales</taxon>
        <taxon>Agaricineae</taxon>
        <taxon>Strophariaceae</taxon>
        <taxon>Galerina</taxon>
    </lineage>
</organism>
<feature type="region of interest" description="Disordered" evidence="2">
    <location>
        <begin position="166"/>
        <end position="204"/>
    </location>
</feature>
<reference evidence="4" key="1">
    <citation type="journal article" date="2014" name="Proc. Natl. Acad. Sci. U.S.A.">
        <title>Extensive sampling of basidiomycete genomes demonstrates inadequacy of the white-rot/brown-rot paradigm for wood decay fungi.</title>
        <authorList>
            <person name="Riley R."/>
            <person name="Salamov A.A."/>
            <person name="Brown D.W."/>
            <person name="Nagy L.G."/>
            <person name="Floudas D."/>
            <person name="Held B.W."/>
            <person name="Levasseur A."/>
            <person name="Lombard V."/>
            <person name="Morin E."/>
            <person name="Otillar R."/>
            <person name="Lindquist E.A."/>
            <person name="Sun H."/>
            <person name="LaButti K.M."/>
            <person name="Schmutz J."/>
            <person name="Jabbour D."/>
            <person name="Luo H."/>
            <person name="Baker S.E."/>
            <person name="Pisabarro A.G."/>
            <person name="Walton J.D."/>
            <person name="Blanchette R.A."/>
            <person name="Henrissat B."/>
            <person name="Martin F."/>
            <person name="Cullen D."/>
            <person name="Hibbett D.S."/>
            <person name="Grigoriev I.V."/>
        </authorList>
    </citation>
    <scope>NUCLEOTIDE SEQUENCE [LARGE SCALE GENOMIC DNA]</scope>
    <source>
        <strain evidence="4">CBS 339.88</strain>
    </source>
</reference>
<keyword evidence="1" id="KW-0175">Coiled coil</keyword>
<sequence length="399" mass="44103">MSSSGNERWAQTEAKIEALRRKLNILIEEVEKERDPDLRNQTLGRIESLQTSIERLDSKKNRILDRLRLRNSSTVINNLERDYSELESEYKLVSQKLRDETHNFERRAGLPPINDGKAASALDLTASASSSARRGVLNPSTSLSSLKSKFIRDAAARSANYLPYGFVPPANDLMPTQTSDSYSRPLPPNANPPQNNWSGPYTYTGHSPPYRQNYVAPPLGYNPVTRPFPPSTNYPQNNPTVAEGLNLYTSPTMPHYSQLQVNPTTSQGLGPEFGQRLNIPGGGYMSNIHSLGQNPTNFIGVNPLGMPTGSQVHQASLIGQRIQNPNTFPSHVIPNPAFLHNQPLARLAQDSERLQFGSSSRNFTPLSPPPRSLNVIAPHQPHSPHETEDAEGVDDVPIP</sequence>
<protein>
    <submittedName>
        <fullName evidence="3">Uncharacterized protein</fullName>
    </submittedName>
</protein>
<feature type="coiled-coil region" evidence="1">
    <location>
        <begin position="9"/>
        <end position="103"/>
    </location>
</feature>
<name>A0A067TCI0_GALM3</name>
<evidence type="ECO:0000313" key="4">
    <source>
        <dbReference type="Proteomes" id="UP000027222"/>
    </source>
</evidence>